<feature type="chain" id="PRO_5047282558" description="Extracellular solute-binding protein" evidence="5">
    <location>
        <begin position="25"/>
        <end position="435"/>
    </location>
</feature>
<dbReference type="EMBL" id="BAAANY010000001">
    <property type="protein sequence ID" value="GAA1656433.1"/>
    <property type="molecule type" value="Genomic_DNA"/>
</dbReference>
<accession>A0ABN2FQ98</accession>
<dbReference type="Pfam" id="PF01547">
    <property type="entry name" value="SBP_bac_1"/>
    <property type="match status" value="1"/>
</dbReference>
<dbReference type="InterPro" id="IPR050490">
    <property type="entry name" value="Bact_solute-bd_prot1"/>
</dbReference>
<protein>
    <recommendedName>
        <fullName evidence="8">Extracellular solute-binding protein</fullName>
    </recommendedName>
</protein>
<evidence type="ECO:0000256" key="1">
    <source>
        <dbReference type="ARBA" id="ARBA00004196"/>
    </source>
</evidence>
<keyword evidence="7" id="KW-1185">Reference proteome</keyword>
<dbReference type="PANTHER" id="PTHR43649:SF31">
    <property type="entry name" value="SN-GLYCEROL-3-PHOSPHATE-BINDING PERIPLASMIC PROTEIN UGPB"/>
    <property type="match status" value="1"/>
</dbReference>
<proteinExistence type="inferred from homology"/>
<evidence type="ECO:0000313" key="6">
    <source>
        <dbReference type="EMBL" id="GAA1656433.1"/>
    </source>
</evidence>
<evidence type="ECO:0000256" key="5">
    <source>
        <dbReference type="SAM" id="SignalP"/>
    </source>
</evidence>
<gene>
    <name evidence="6" type="ORF">GCM10009765_02320</name>
</gene>
<dbReference type="Proteomes" id="UP001500618">
    <property type="component" value="Unassembled WGS sequence"/>
</dbReference>
<keyword evidence="4 5" id="KW-0732">Signal</keyword>
<reference evidence="6 7" key="1">
    <citation type="journal article" date="2019" name="Int. J. Syst. Evol. Microbiol.">
        <title>The Global Catalogue of Microorganisms (GCM) 10K type strain sequencing project: providing services to taxonomists for standard genome sequencing and annotation.</title>
        <authorList>
            <consortium name="The Broad Institute Genomics Platform"/>
            <consortium name="The Broad Institute Genome Sequencing Center for Infectious Disease"/>
            <person name="Wu L."/>
            <person name="Ma J."/>
        </authorList>
    </citation>
    <scope>NUCLEOTIDE SEQUENCE [LARGE SCALE GENOMIC DNA]</scope>
    <source>
        <strain evidence="6 7">JCM 14718</strain>
    </source>
</reference>
<dbReference type="Gene3D" id="3.40.190.10">
    <property type="entry name" value="Periplasmic binding protein-like II"/>
    <property type="match status" value="1"/>
</dbReference>
<dbReference type="PROSITE" id="PS51257">
    <property type="entry name" value="PROKAR_LIPOPROTEIN"/>
    <property type="match status" value="1"/>
</dbReference>
<organism evidence="6 7">
    <name type="scientific">Fodinicola feengrottensis</name>
    <dbReference type="NCBI Taxonomy" id="435914"/>
    <lineage>
        <taxon>Bacteria</taxon>
        <taxon>Bacillati</taxon>
        <taxon>Actinomycetota</taxon>
        <taxon>Actinomycetes</taxon>
        <taxon>Mycobacteriales</taxon>
        <taxon>Fodinicola</taxon>
    </lineage>
</organism>
<sequence length="435" mass="45644">MRSHLRLVGALAAFALLASGCAASSGTATDTVTYLTWETPQTNAAIDAAMASLPATGVKLERVPSPGYNYDQKIAALFLANKAPDFFWCGNDTAQSLGQKGLLFDWNAYLSRRTNGMDPAGFVPGALDYWHGPDGGLYGLPTLVNTYGFYYNKKLLAKAGVPVPQPGWTYAQLFAAATALTKADGHTGPGVVVDAHDGGWGSTLYGPFGIAQASLSAGGKPFENRPVGADAVQTDQLFTQTVEKLVTAIKAGEMTEPGAGSGDTTAAFSGGRTAMLFGGQWLAPSIQQSKPAFGWGFAPMPENGRRVQPFDAVGICAPKTLRNPDQVWSVMTYLETTALAKVLAAAPVAPSAYAPASVTYFAAMKKVGDGSVGPTVQYEVSSPGKVGIRFVEPWATYANNILKSSWDQMLSGERPVGPTLATTVRDINGIIPKNG</sequence>
<name>A0ABN2FQ98_9ACTN</name>
<dbReference type="RefSeq" id="WP_344306288.1">
    <property type="nucleotide sequence ID" value="NZ_BAAANY010000001.1"/>
</dbReference>
<feature type="signal peptide" evidence="5">
    <location>
        <begin position="1"/>
        <end position="24"/>
    </location>
</feature>
<comment type="caution">
    <text evidence="6">The sequence shown here is derived from an EMBL/GenBank/DDBJ whole genome shotgun (WGS) entry which is preliminary data.</text>
</comment>
<dbReference type="SUPFAM" id="SSF53850">
    <property type="entry name" value="Periplasmic binding protein-like II"/>
    <property type="match status" value="1"/>
</dbReference>
<dbReference type="PANTHER" id="PTHR43649">
    <property type="entry name" value="ARABINOSE-BINDING PROTEIN-RELATED"/>
    <property type="match status" value="1"/>
</dbReference>
<evidence type="ECO:0000256" key="2">
    <source>
        <dbReference type="ARBA" id="ARBA00008520"/>
    </source>
</evidence>
<evidence type="ECO:0000313" key="7">
    <source>
        <dbReference type="Proteomes" id="UP001500618"/>
    </source>
</evidence>
<comment type="subcellular location">
    <subcellularLocation>
        <location evidence="1">Cell envelope</location>
    </subcellularLocation>
</comment>
<evidence type="ECO:0000256" key="3">
    <source>
        <dbReference type="ARBA" id="ARBA00022448"/>
    </source>
</evidence>
<dbReference type="InterPro" id="IPR006059">
    <property type="entry name" value="SBP"/>
</dbReference>
<evidence type="ECO:0000256" key="4">
    <source>
        <dbReference type="ARBA" id="ARBA00022729"/>
    </source>
</evidence>
<evidence type="ECO:0008006" key="8">
    <source>
        <dbReference type="Google" id="ProtNLM"/>
    </source>
</evidence>
<comment type="similarity">
    <text evidence="2">Belongs to the bacterial solute-binding protein 1 family.</text>
</comment>
<keyword evidence="3" id="KW-0813">Transport</keyword>